<name>A0A3P3YAB6_PLABS</name>
<organism evidence="1 2">
    <name type="scientific">Plasmodiophora brassicae</name>
    <name type="common">Clubroot disease agent</name>
    <dbReference type="NCBI Taxonomy" id="37360"/>
    <lineage>
        <taxon>Eukaryota</taxon>
        <taxon>Sar</taxon>
        <taxon>Rhizaria</taxon>
        <taxon>Endomyxa</taxon>
        <taxon>Phytomyxea</taxon>
        <taxon>Plasmodiophorida</taxon>
        <taxon>Plasmodiophoridae</taxon>
        <taxon>Plasmodiophora</taxon>
    </lineage>
</organism>
<dbReference type="Proteomes" id="UP000290189">
    <property type="component" value="Unassembled WGS sequence"/>
</dbReference>
<dbReference type="InterPro" id="IPR009053">
    <property type="entry name" value="Prefoldin"/>
</dbReference>
<geneLocation type="mitochondrion" evidence="1"/>
<evidence type="ECO:0000313" key="2">
    <source>
        <dbReference type="Proteomes" id="UP000290189"/>
    </source>
</evidence>
<dbReference type="SUPFAM" id="SSF46579">
    <property type="entry name" value="Prefoldin"/>
    <property type="match status" value="1"/>
</dbReference>
<evidence type="ECO:0000313" key="1">
    <source>
        <dbReference type="EMBL" id="SPQ97107.1"/>
    </source>
</evidence>
<keyword evidence="1" id="KW-0496">Mitochondrion</keyword>
<sequence length="224" mass="24825">MPSSFMEKGPGRHQMEFSPAQAARPILQQACQMGAEPRADIELASLAFADVPRNLKGACLQTTSPPVMDERDDAAVEESARRIEAIVQGKLVPMRAHYVQERQRVESRIAEYAKVKAFLEVVAEHALADLDTKVDLGCQFFVNAHVPDTTFVCLDIGFGFHAQMTGAEAVPFIDDKCRLLRDTAARLSAKADGIQAQIDAVRREMERYAIVRQVEEANRSGRLI</sequence>
<reference evidence="1 2" key="1">
    <citation type="submission" date="2018-03" db="EMBL/GenBank/DDBJ databases">
        <authorList>
            <person name="Fogelqvist J."/>
        </authorList>
    </citation>
    <scope>NUCLEOTIDE SEQUENCE [LARGE SCALE GENOMIC DNA]</scope>
</reference>
<gene>
    <name evidence="1" type="ORF">PLBR_LOCUS4322</name>
</gene>
<dbReference type="EMBL" id="OVEO01000007">
    <property type="protein sequence ID" value="SPQ97107.1"/>
    <property type="molecule type" value="Genomic_DNA"/>
</dbReference>
<protein>
    <submittedName>
        <fullName evidence="1">Uncharacterized protein</fullName>
    </submittedName>
</protein>
<dbReference type="CDD" id="cd23158">
    <property type="entry name" value="Prefoldin_UXT"/>
    <property type="match status" value="1"/>
</dbReference>
<dbReference type="Pfam" id="PF02996">
    <property type="entry name" value="Prefoldin"/>
    <property type="match status" value="1"/>
</dbReference>
<proteinExistence type="predicted"/>
<dbReference type="AlphaFoldDB" id="A0A3P3YAB6"/>
<dbReference type="InterPro" id="IPR004127">
    <property type="entry name" value="Prefoldin_subunit_alpha"/>
</dbReference>
<accession>A0A3P3YAB6</accession>
<dbReference type="Gene3D" id="1.10.287.370">
    <property type="match status" value="1"/>
</dbReference>